<name>A0AAE3G3M6_9GAMM</name>
<evidence type="ECO:0000313" key="11">
    <source>
        <dbReference type="EMBL" id="MCP1675210.1"/>
    </source>
</evidence>
<evidence type="ECO:0000256" key="9">
    <source>
        <dbReference type="ARBA" id="ARBA00023136"/>
    </source>
</evidence>
<keyword evidence="12" id="KW-1185">Reference proteome</keyword>
<dbReference type="InterPro" id="IPR007533">
    <property type="entry name" value="Cyt_c_oxidase_assmbl_CtaG"/>
</dbReference>
<organism evidence="11 12">
    <name type="scientific">Natronocella acetinitrilica</name>
    <dbReference type="NCBI Taxonomy" id="414046"/>
    <lineage>
        <taxon>Bacteria</taxon>
        <taxon>Pseudomonadati</taxon>
        <taxon>Pseudomonadota</taxon>
        <taxon>Gammaproteobacteria</taxon>
        <taxon>Chromatiales</taxon>
        <taxon>Ectothiorhodospiraceae</taxon>
        <taxon>Natronocella</taxon>
    </lineage>
</organism>
<evidence type="ECO:0000256" key="2">
    <source>
        <dbReference type="ARBA" id="ARBA00004382"/>
    </source>
</evidence>
<sequence length="193" mass="21355">MSESRANHTRVVSRMLLLVVGMFAFGFAMVPIYEKFCEVTGFNGFVSTQAAEGPAGAGNVDRTVTVEFVSSVNQRHPWTFRAEESRMEVQPGELYTAYFKVENARGGAGVTQIVPSVAPGTAGRHFKKTECFCFTEQRFDEGETRRMPVTFFIDPALPDRTTTVTLSYTLFDISAGDEPEFDENDASLHVGAR</sequence>
<dbReference type="PANTHER" id="PTHR21320:SF3">
    <property type="entry name" value="CYTOCHROME C OXIDASE ASSEMBLY PROTEIN COX11, MITOCHONDRIAL-RELATED"/>
    <property type="match status" value="1"/>
</dbReference>
<evidence type="ECO:0000256" key="4">
    <source>
        <dbReference type="ARBA" id="ARBA00015384"/>
    </source>
</evidence>
<dbReference type="NCBIfam" id="NF003465">
    <property type="entry name" value="PRK05089.1"/>
    <property type="match status" value="1"/>
</dbReference>
<comment type="subcellular location">
    <subcellularLocation>
        <location evidence="2">Cell inner membrane</location>
        <topology evidence="2">Single-pass type II membrane protein</topology>
        <orientation evidence="2">Periplasmic side</orientation>
    </subcellularLocation>
</comment>
<accession>A0AAE3G3M6</accession>
<evidence type="ECO:0000256" key="3">
    <source>
        <dbReference type="ARBA" id="ARBA00009620"/>
    </source>
</evidence>
<keyword evidence="9 10" id="KW-0472">Membrane</keyword>
<dbReference type="Proteomes" id="UP001205843">
    <property type="component" value="Unassembled WGS sequence"/>
</dbReference>
<comment type="similarity">
    <text evidence="3">Belongs to the COX11/CtaG family.</text>
</comment>
<evidence type="ECO:0000256" key="5">
    <source>
        <dbReference type="ARBA" id="ARBA00022692"/>
    </source>
</evidence>
<dbReference type="PANTHER" id="PTHR21320">
    <property type="entry name" value="CYTOCHROME C OXIDASE ASSEMBLY PROTEIN COX11-RELATED"/>
    <property type="match status" value="1"/>
</dbReference>
<dbReference type="AlphaFoldDB" id="A0AAE3G3M6"/>
<comment type="caution">
    <text evidence="11">The sequence shown here is derived from an EMBL/GenBank/DDBJ whole genome shotgun (WGS) entry which is preliminary data.</text>
</comment>
<feature type="transmembrane region" description="Helical" evidence="10">
    <location>
        <begin position="12"/>
        <end position="33"/>
    </location>
</feature>
<gene>
    <name evidence="11" type="ORF">J2T57_002358</name>
</gene>
<keyword evidence="5 10" id="KW-0812">Transmembrane</keyword>
<dbReference type="GO" id="GO:0005886">
    <property type="term" value="C:plasma membrane"/>
    <property type="evidence" value="ECO:0007669"/>
    <property type="project" value="UniProtKB-SubCell"/>
</dbReference>
<reference evidence="11" key="1">
    <citation type="submission" date="2022-03" db="EMBL/GenBank/DDBJ databases">
        <title>Genomic Encyclopedia of Type Strains, Phase III (KMG-III): the genomes of soil and plant-associated and newly described type strains.</title>
        <authorList>
            <person name="Whitman W."/>
        </authorList>
    </citation>
    <scope>NUCLEOTIDE SEQUENCE</scope>
    <source>
        <strain evidence="11">ANL 6-2</strain>
    </source>
</reference>
<dbReference type="GO" id="GO:0005507">
    <property type="term" value="F:copper ion binding"/>
    <property type="evidence" value="ECO:0007669"/>
    <property type="project" value="InterPro"/>
</dbReference>
<keyword evidence="6" id="KW-0735">Signal-anchor</keyword>
<keyword evidence="7 10" id="KW-1133">Transmembrane helix</keyword>
<dbReference type="RefSeq" id="WP_253478300.1">
    <property type="nucleotide sequence ID" value="NZ_JALJXV010000005.1"/>
</dbReference>
<evidence type="ECO:0000256" key="7">
    <source>
        <dbReference type="ARBA" id="ARBA00022989"/>
    </source>
</evidence>
<dbReference type="SUPFAM" id="SSF110111">
    <property type="entry name" value="Ctag/Cox11"/>
    <property type="match status" value="1"/>
</dbReference>
<evidence type="ECO:0000256" key="1">
    <source>
        <dbReference type="ARBA" id="ARBA00004007"/>
    </source>
</evidence>
<dbReference type="Pfam" id="PF04442">
    <property type="entry name" value="CtaG_Cox11"/>
    <property type="match status" value="1"/>
</dbReference>
<dbReference type="InterPro" id="IPR023471">
    <property type="entry name" value="CtaG/Cox11_dom_sf"/>
</dbReference>
<comment type="function">
    <text evidence="1">Exerts its effect at some terminal stage of cytochrome c oxidase synthesis, probably by being involved in the insertion of the copper B into subunit I.</text>
</comment>
<proteinExistence type="inferred from homology"/>
<dbReference type="EMBL" id="JALJXV010000005">
    <property type="protein sequence ID" value="MCP1675210.1"/>
    <property type="molecule type" value="Genomic_DNA"/>
</dbReference>
<keyword evidence="8" id="KW-0186">Copper</keyword>
<evidence type="ECO:0000313" key="12">
    <source>
        <dbReference type="Proteomes" id="UP001205843"/>
    </source>
</evidence>
<dbReference type="PIRSF" id="PIRSF005413">
    <property type="entry name" value="COX11"/>
    <property type="match status" value="1"/>
</dbReference>
<dbReference type="Gene3D" id="2.60.370.10">
    <property type="entry name" value="Ctag/Cox11"/>
    <property type="match status" value="1"/>
</dbReference>
<evidence type="ECO:0000256" key="10">
    <source>
        <dbReference type="SAM" id="Phobius"/>
    </source>
</evidence>
<evidence type="ECO:0000256" key="8">
    <source>
        <dbReference type="ARBA" id="ARBA00023008"/>
    </source>
</evidence>
<protein>
    <recommendedName>
        <fullName evidence="4">Cytochrome c oxidase assembly protein CtaG</fullName>
    </recommendedName>
</protein>
<evidence type="ECO:0000256" key="6">
    <source>
        <dbReference type="ARBA" id="ARBA00022968"/>
    </source>
</evidence>